<evidence type="ECO:0000256" key="2">
    <source>
        <dbReference type="SAM" id="MobiDB-lite"/>
    </source>
</evidence>
<dbReference type="VEuPathDB" id="TrichDB:TVAGG3_0616100"/>
<name>A2EPF8_TRIV3</name>
<gene>
    <name evidence="3" type="ORF">TVAG_286440</name>
</gene>
<reference evidence="3" key="1">
    <citation type="submission" date="2006-10" db="EMBL/GenBank/DDBJ databases">
        <authorList>
            <person name="Amadeo P."/>
            <person name="Zhao Q."/>
            <person name="Wortman J."/>
            <person name="Fraser-Liggett C."/>
            <person name="Carlton J."/>
        </authorList>
    </citation>
    <scope>NUCLEOTIDE SEQUENCE</scope>
    <source>
        <strain evidence="3">G3</strain>
    </source>
</reference>
<accession>A2EPF8</accession>
<feature type="region of interest" description="Disordered" evidence="2">
    <location>
        <begin position="247"/>
        <end position="270"/>
    </location>
</feature>
<dbReference type="SMR" id="A2EPF8"/>
<proteinExistence type="predicted"/>
<dbReference type="AlphaFoldDB" id="A2EPF8"/>
<dbReference type="VEuPathDB" id="TrichDB:TVAG_286440"/>
<feature type="coiled-coil region" evidence="1">
    <location>
        <begin position="28"/>
        <end position="94"/>
    </location>
</feature>
<dbReference type="Proteomes" id="UP000001542">
    <property type="component" value="Unassembled WGS sequence"/>
</dbReference>
<feature type="coiled-coil region" evidence="1">
    <location>
        <begin position="169"/>
        <end position="203"/>
    </location>
</feature>
<keyword evidence="4" id="KW-1185">Reference proteome</keyword>
<organism evidence="3 4">
    <name type="scientific">Trichomonas vaginalis (strain ATCC PRA-98 / G3)</name>
    <dbReference type="NCBI Taxonomy" id="412133"/>
    <lineage>
        <taxon>Eukaryota</taxon>
        <taxon>Metamonada</taxon>
        <taxon>Parabasalia</taxon>
        <taxon>Trichomonadida</taxon>
        <taxon>Trichomonadidae</taxon>
        <taxon>Trichomonas</taxon>
    </lineage>
</organism>
<dbReference type="EMBL" id="DS113448">
    <property type="protein sequence ID" value="EAY05466.1"/>
    <property type="molecule type" value="Genomic_DNA"/>
</dbReference>
<keyword evidence="1" id="KW-0175">Coiled coil</keyword>
<dbReference type="KEGG" id="tva:4763332"/>
<reference evidence="3" key="2">
    <citation type="journal article" date="2007" name="Science">
        <title>Draft genome sequence of the sexually transmitted pathogen Trichomonas vaginalis.</title>
        <authorList>
            <person name="Carlton J.M."/>
            <person name="Hirt R.P."/>
            <person name="Silva J.C."/>
            <person name="Delcher A.L."/>
            <person name="Schatz M."/>
            <person name="Zhao Q."/>
            <person name="Wortman J.R."/>
            <person name="Bidwell S.L."/>
            <person name="Alsmark U.C.M."/>
            <person name="Besteiro S."/>
            <person name="Sicheritz-Ponten T."/>
            <person name="Noel C.J."/>
            <person name="Dacks J.B."/>
            <person name="Foster P.G."/>
            <person name="Simillion C."/>
            <person name="Van de Peer Y."/>
            <person name="Miranda-Saavedra D."/>
            <person name="Barton G.J."/>
            <person name="Westrop G.D."/>
            <person name="Mueller S."/>
            <person name="Dessi D."/>
            <person name="Fiori P.L."/>
            <person name="Ren Q."/>
            <person name="Paulsen I."/>
            <person name="Zhang H."/>
            <person name="Bastida-Corcuera F.D."/>
            <person name="Simoes-Barbosa A."/>
            <person name="Brown M.T."/>
            <person name="Hayes R.D."/>
            <person name="Mukherjee M."/>
            <person name="Okumura C.Y."/>
            <person name="Schneider R."/>
            <person name="Smith A.J."/>
            <person name="Vanacova S."/>
            <person name="Villalvazo M."/>
            <person name="Haas B.J."/>
            <person name="Pertea M."/>
            <person name="Feldblyum T.V."/>
            <person name="Utterback T.R."/>
            <person name="Shu C.L."/>
            <person name="Osoegawa K."/>
            <person name="de Jong P.J."/>
            <person name="Hrdy I."/>
            <person name="Horvathova L."/>
            <person name="Zubacova Z."/>
            <person name="Dolezal P."/>
            <person name="Malik S.B."/>
            <person name="Logsdon J.M. Jr."/>
            <person name="Henze K."/>
            <person name="Gupta A."/>
            <person name="Wang C.C."/>
            <person name="Dunne R.L."/>
            <person name="Upcroft J.A."/>
            <person name="Upcroft P."/>
            <person name="White O."/>
            <person name="Salzberg S.L."/>
            <person name="Tang P."/>
            <person name="Chiu C.-H."/>
            <person name="Lee Y.-S."/>
            <person name="Embley T.M."/>
            <person name="Coombs G.H."/>
            <person name="Mottram J.C."/>
            <person name="Tachezy J."/>
            <person name="Fraser-Liggett C.M."/>
            <person name="Johnson P.J."/>
        </authorList>
    </citation>
    <scope>NUCLEOTIDE SEQUENCE [LARGE SCALE GENOMIC DNA]</scope>
    <source>
        <strain evidence="3">G3</strain>
    </source>
</reference>
<protein>
    <recommendedName>
        <fullName evidence="5">IQ calmodulin-binding motif family protein</fullName>
    </recommendedName>
</protein>
<evidence type="ECO:0000313" key="4">
    <source>
        <dbReference type="Proteomes" id="UP000001542"/>
    </source>
</evidence>
<dbReference type="InParanoid" id="A2EPF8"/>
<dbReference type="RefSeq" id="XP_001317689.1">
    <property type="nucleotide sequence ID" value="XM_001317654.1"/>
</dbReference>
<sequence>MKRPGIGRPSLTRSMVSRSNDFKITGSLNEEINKMNQLISKRQSEIEELELLADILSSEKKSETQKKHIISYIKRQTDSLLQQLETRRNFLETNSKKYNLPEFQGNIRESLSEKHVLLQKYNLLIAQSKNLERSLTIDGFRLKIYEDHRKIRELQDKCQDYLKGEDVFVDKAQKEIDKNNAEIENIRKEIESQKLKNERIEAYLNDRENLAARLIQTAWRSFYAQFKNTPDYHILNTQNKEKIKNLNDAPKPRANSGVKVSGFQIKSHKN</sequence>
<evidence type="ECO:0008006" key="5">
    <source>
        <dbReference type="Google" id="ProtNLM"/>
    </source>
</evidence>
<evidence type="ECO:0000313" key="3">
    <source>
        <dbReference type="EMBL" id="EAY05466.1"/>
    </source>
</evidence>
<evidence type="ECO:0000256" key="1">
    <source>
        <dbReference type="SAM" id="Coils"/>
    </source>
</evidence>